<dbReference type="Proteomes" id="UP001057402">
    <property type="component" value="Chromosome 6"/>
</dbReference>
<proteinExistence type="predicted"/>
<evidence type="ECO:0000313" key="2">
    <source>
        <dbReference type="Proteomes" id="UP001057402"/>
    </source>
</evidence>
<dbReference type="EMBL" id="CM042885">
    <property type="protein sequence ID" value="KAI4364950.1"/>
    <property type="molecule type" value="Genomic_DNA"/>
</dbReference>
<evidence type="ECO:0000313" key="1">
    <source>
        <dbReference type="EMBL" id="KAI4364950.1"/>
    </source>
</evidence>
<gene>
    <name evidence="1" type="ORF">MLD38_020981</name>
</gene>
<organism evidence="1 2">
    <name type="scientific">Melastoma candidum</name>
    <dbReference type="NCBI Taxonomy" id="119954"/>
    <lineage>
        <taxon>Eukaryota</taxon>
        <taxon>Viridiplantae</taxon>
        <taxon>Streptophyta</taxon>
        <taxon>Embryophyta</taxon>
        <taxon>Tracheophyta</taxon>
        <taxon>Spermatophyta</taxon>
        <taxon>Magnoliopsida</taxon>
        <taxon>eudicotyledons</taxon>
        <taxon>Gunneridae</taxon>
        <taxon>Pentapetalae</taxon>
        <taxon>rosids</taxon>
        <taxon>malvids</taxon>
        <taxon>Myrtales</taxon>
        <taxon>Melastomataceae</taxon>
        <taxon>Melastomatoideae</taxon>
        <taxon>Melastomateae</taxon>
        <taxon>Melastoma</taxon>
    </lineage>
</organism>
<reference evidence="2" key="1">
    <citation type="journal article" date="2023" name="Front. Plant Sci.">
        <title>Chromosomal-level genome assembly of Melastoma candidum provides insights into trichome evolution.</title>
        <authorList>
            <person name="Zhong Y."/>
            <person name="Wu W."/>
            <person name="Sun C."/>
            <person name="Zou P."/>
            <person name="Liu Y."/>
            <person name="Dai S."/>
            <person name="Zhou R."/>
        </authorList>
    </citation>
    <scope>NUCLEOTIDE SEQUENCE [LARGE SCALE GENOMIC DNA]</scope>
</reference>
<sequence length="104" mass="12073">MCEQCIISIPRTYHIECVMPELRKVFEKGQTSDVKRLDEQIARTAEKVREDERKLEEAKQELDRMKQKLDELKKQRAELTSGKEKNCAAVTEEANSEGSVRFSV</sequence>
<accession>A0ACB9QEY2</accession>
<keyword evidence="2" id="KW-1185">Reference proteome</keyword>
<protein>
    <submittedName>
        <fullName evidence="1">Uncharacterized protein</fullName>
    </submittedName>
</protein>
<name>A0ACB9QEY2_9MYRT</name>
<comment type="caution">
    <text evidence="1">The sequence shown here is derived from an EMBL/GenBank/DDBJ whole genome shotgun (WGS) entry which is preliminary data.</text>
</comment>